<evidence type="ECO:0000313" key="2">
    <source>
        <dbReference type="EMBL" id="AGC71462.1"/>
    </source>
</evidence>
<protein>
    <submittedName>
        <fullName evidence="2">Alpha/beta hydrolase fold protein</fullName>
    </submittedName>
</protein>
<dbReference type="AlphaFoldDB" id="L7VR80"/>
<dbReference type="PANTHER" id="PTHR43798">
    <property type="entry name" value="MONOACYLGLYCEROL LIPASE"/>
    <property type="match status" value="1"/>
</dbReference>
<reference evidence="2" key="1">
    <citation type="submission" date="2012-09" db="EMBL/GenBank/DDBJ databases">
        <title>Metagenomic Characterization of a Microbial Community in Wastewater Detects High Levels of Antibiotic Resistance.</title>
        <authorList>
            <person name="Abrams M."/>
            <person name="Caldwell A."/>
            <person name="Vandaei E."/>
            <person name="Lee W."/>
            <person name="Perrott J."/>
            <person name="Khan S.Y."/>
            <person name="Ta J."/>
            <person name="Romero D."/>
            <person name="Nguyen V."/>
            <person name="Pourmand N."/>
            <person name="Ouverney C.C."/>
        </authorList>
    </citation>
    <scope>NUCLEOTIDE SEQUENCE</scope>
</reference>
<dbReference type="SUPFAM" id="SSF53474">
    <property type="entry name" value="alpha/beta-Hydrolases"/>
    <property type="match status" value="1"/>
</dbReference>
<dbReference type="Pfam" id="PF12697">
    <property type="entry name" value="Abhydrolase_6"/>
    <property type="match status" value="1"/>
</dbReference>
<proteinExistence type="predicted"/>
<dbReference type="GO" id="GO:0016787">
    <property type="term" value="F:hydrolase activity"/>
    <property type="evidence" value="ECO:0007669"/>
    <property type="project" value="UniProtKB-KW"/>
</dbReference>
<dbReference type="InterPro" id="IPR000073">
    <property type="entry name" value="AB_hydrolase_1"/>
</dbReference>
<accession>L7VR80</accession>
<dbReference type="Gene3D" id="3.40.50.1820">
    <property type="entry name" value="alpha/beta hydrolase"/>
    <property type="match status" value="1"/>
</dbReference>
<sequence length="294" mass="31586">MSSESIEAAGSSRFVATKRVSVSSPLLGEQSIAYYDDEGTGPVVVFVHPNSCCTESWERQLADELPDGTANPLAKCRRIAFDLPGHGATRRESAGKNAYSLPFYAEALVEFAKALKLERAFFVGHSLGGHAVIEAGSRLPSPAGALVFGSPPVSTHEQLGRAFFPMPGGPHFLTAALTDRDVCHWQAAVFYSAIPEWFAASVARTDPAARGDLAASLGVLADEVGMVREYPCPIGVIQGQYERTVRLAYLESLGLESKLWRHAIQVVDESNHFTQYDAPAAFNALVAEFVGELG</sequence>
<dbReference type="GO" id="GO:0016020">
    <property type="term" value="C:membrane"/>
    <property type="evidence" value="ECO:0007669"/>
    <property type="project" value="TreeGrafter"/>
</dbReference>
<dbReference type="InterPro" id="IPR029058">
    <property type="entry name" value="AB_hydrolase_fold"/>
</dbReference>
<organism evidence="2">
    <name type="scientific">uncultured bacterium A1Q1_fos_91</name>
    <dbReference type="NCBI Taxonomy" id="1256591"/>
    <lineage>
        <taxon>Bacteria</taxon>
        <taxon>environmental samples</taxon>
    </lineage>
</organism>
<dbReference type="InterPro" id="IPR050266">
    <property type="entry name" value="AB_hydrolase_sf"/>
</dbReference>
<name>L7VR80_9BACT</name>
<keyword evidence="2" id="KW-0378">Hydrolase</keyword>
<evidence type="ECO:0000259" key="1">
    <source>
        <dbReference type="Pfam" id="PF12697"/>
    </source>
</evidence>
<dbReference type="EMBL" id="JX649873">
    <property type="protein sequence ID" value="AGC71462.1"/>
    <property type="molecule type" value="Genomic_DNA"/>
</dbReference>
<feature type="domain" description="AB hydrolase-1" evidence="1">
    <location>
        <begin position="44"/>
        <end position="284"/>
    </location>
</feature>
<dbReference type="PANTHER" id="PTHR43798:SF33">
    <property type="entry name" value="HYDROLASE, PUTATIVE (AFU_ORTHOLOGUE AFUA_2G14860)-RELATED"/>
    <property type="match status" value="1"/>
</dbReference>